<feature type="transmembrane region" description="Helical" evidence="1">
    <location>
        <begin position="57"/>
        <end position="74"/>
    </location>
</feature>
<evidence type="ECO:0008006" key="4">
    <source>
        <dbReference type="Google" id="ProtNLM"/>
    </source>
</evidence>
<dbReference type="KEGG" id="mcn:Mcup_1746"/>
<evidence type="ECO:0000313" key="2">
    <source>
        <dbReference type="EMBL" id="AEB95849.1"/>
    </source>
</evidence>
<keyword evidence="1" id="KW-0812">Transmembrane</keyword>
<dbReference type="eggNOG" id="arCOG06032">
    <property type="taxonomic scope" value="Archaea"/>
</dbReference>
<sequence length="179" mass="20564">MRRVKLFLIFLFTFILLNPVFERVYGENATAFMASHYVLFALGFWLGLSFRSLKHRLIRTIVGSAIAVLVHTPTVFDASAYYEILRIVLELALFSSGYLIGSSLSFGWDRYAYSLLGGWMIGDTSLSIAFMIGDPNYSYPLSPFQTWQIKDAGMFMFLFMNLVAFFIVMRIFVSYVERT</sequence>
<dbReference type="PATRIC" id="fig|1006006.8.peg.1753"/>
<dbReference type="HOGENOM" id="CLU_109678_0_0_2"/>
<dbReference type="Pfam" id="PF07185">
    <property type="entry name" value="DUF1404"/>
    <property type="match status" value="1"/>
</dbReference>
<feature type="transmembrane region" description="Helical" evidence="1">
    <location>
        <begin position="152"/>
        <end position="173"/>
    </location>
</feature>
<keyword evidence="3" id="KW-1185">Reference proteome</keyword>
<evidence type="ECO:0000256" key="1">
    <source>
        <dbReference type="SAM" id="Phobius"/>
    </source>
</evidence>
<gene>
    <name evidence="2" type="ordered locus">Mcup_1746</name>
</gene>
<keyword evidence="1" id="KW-1133">Transmembrane helix</keyword>
<dbReference type="AlphaFoldDB" id="F4G0G2"/>
<dbReference type="RefSeq" id="WP_013738347.1">
    <property type="nucleotide sequence ID" value="NC_015435.1"/>
</dbReference>
<dbReference type="Proteomes" id="UP000007812">
    <property type="component" value="Chromosome"/>
</dbReference>
<dbReference type="GeneID" id="10493935"/>
<dbReference type="InterPro" id="IPR009844">
    <property type="entry name" value="DUF1404"/>
</dbReference>
<feature type="transmembrane region" description="Helical" evidence="1">
    <location>
        <begin position="112"/>
        <end position="132"/>
    </location>
</feature>
<feature type="transmembrane region" description="Helical" evidence="1">
    <location>
        <begin position="80"/>
        <end position="100"/>
    </location>
</feature>
<dbReference type="EMBL" id="CP002656">
    <property type="protein sequence ID" value="AEB95849.1"/>
    <property type="molecule type" value="Genomic_DNA"/>
</dbReference>
<evidence type="ECO:0000313" key="3">
    <source>
        <dbReference type="Proteomes" id="UP000007812"/>
    </source>
</evidence>
<proteinExistence type="predicted"/>
<protein>
    <recommendedName>
        <fullName evidence="4">DUF1404 domain-containing protein</fullName>
    </recommendedName>
</protein>
<accession>F4G0G2</accession>
<name>F4G0G2_METCR</name>
<feature type="transmembrane region" description="Helical" evidence="1">
    <location>
        <begin position="32"/>
        <end position="50"/>
    </location>
</feature>
<dbReference type="OrthoDB" id="34685at2157"/>
<reference evidence="2 3" key="1">
    <citation type="journal article" date="2011" name="J. Bacteriol.">
        <title>Complete genome sequence of Metallosphaera cuprina, a metal sulfide-oxidizing archaeon from a hot spring.</title>
        <authorList>
            <person name="Liu L.J."/>
            <person name="You X.Y."/>
            <person name="Zheng H."/>
            <person name="Wang S."/>
            <person name="Jiang C.Y."/>
            <person name="Liu S.J."/>
        </authorList>
    </citation>
    <scope>NUCLEOTIDE SEQUENCE [LARGE SCALE GENOMIC DNA]</scope>
    <source>
        <strain evidence="2 3">Ar-4</strain>
    </source>
</reference>
<keyword evidence="1" id="KW-0472">Membrane</keyword>
<organism evidence="2 3">
    <name type="scientific">Metallosphaera cuprina (strain Ar-4)</name>
    <dbReference type="NCBI Taxonomy" id="1006006"/>
    <lineage>
        <taxon>Archaea</taxon>
        <taxon>Thermoproteota</taxon>
        <taxon>Thermoprotei</taxon>
        <taxon>Sulfolobales</taxon>
        <taxon>Sulfolobaceae</taxon>
        <taxon>Metallosphaera</taxon>
    </lineage>
</organism>